<evidence type="ECO:0000313" key="1">
    <source>
        <dbReference type="EMBL" id="SJL00951.1"/>
    </source>
</evidence>
<name>A0A284QWV8_ARMOS</name>
<reference evidence="2" key="1">
    <citation type="journal article" date="2017" name="Nat. Ecol. Evol.">
        <title>Genome expansion and lineage-specific genetic innovations in the forest pathogenic fungi Armillaria.</title>
        <authorList>
            <person name="Sipos G."/>
            <person name="Prasanna A.N."/>
            <person name="Walter M.C."/>
            <person name="O'Connor E."/>
            <person name="Balint B."/>
            <person name="Krizsan K."/>
            <person name="Kiss B."/>
            <person name="Hess J."/>
            <person name="Varga T."/>
            <person name="Slot J."/>
            <person name="Riley R."/>
            <person name="Boka B."/>
            <person name="Rigling D."/>
            <person name="Barry K."/>
            <person name="Lee J."/>
            <person name="Mihaltcheva S."/>
            <person name="LaButti K."/>
            <person name="Lipzen A."/>
            <person name="Waldron R."/>
            <person name="Moloney N.M."/>
            <person name="Sperisen C."/>
            <person name="Kredics L."/>
            <person name="Vagvoelgyi C."/>
            <person name="Patrignani A."/>
            <person name="Fitzpatrick D."/>
            <person name="Nagy I."/>
            <person name="Doyle S."/>
            <person name="Anderson J.B."/>
            <person name="Grigoriev I.V."/>
            <person name="Gueldener U."/>
            <person name="Muensterkoetter M."/>
            <person name="Nagy L.G."/>
        </authorList>
    </citation>
    <scope>NUCLEOTIDE SEQUENCE [LARGE SCALE GENOMIC DNA]</scope>
    <source>
        <strain evidence="2">C18/9</strain>
    </source>
</reference>
<sequence>MAAARRVIWMLPTFGDDPHVLGVVSNMTRTRTSPERLTALQWEASAIFQDLDTPNFLAKKSCLLCRFCNLDAFSTTPCQKVANKIATQLTVFGPQRLRIVAHGRDSREASSIVAFRILSLDDWIQDDQSKDYGLKRCVAIRQVGRPRCGRKGVCVALDDDGKSIVAPSDELGGTMCWECSALPTRLSLLRVKHQVLAANRTSRAELLKEDLHAGMHTLFQTQTRRRLGRDARMSGWWCNPQNSVHDIGNQRHTRAEPWLREQGDAPAVHPHPIQKEAYGKASDTVAVVCLLFIPLSVYQIPAQYLSHAVFALGKYTVSLPPGSLPRTASAVDNTDPSAEETRAELLDVSYGERIHETDVDEAERFGSIWHMDAAAYKTPSGVSQAPYNGCVFALAVKAVDAR</sequence>
<organism evidence="1 2">
    <name type="scientific">Armillaria ostoyae</name>
    <name type="common">Armillaria root rot fungus</name>
    <dbReference type="NCBI Taxonomy" id="47428"/>
    <lineage>
        <taxon>Eukaryota</taxon>
        <taxon>Fungi</taxon>
        <taxon>Dikarya</taxon>
        <taxon>Basidiomycota</taxon>
        <taxon>Agaricomycotina</taxon>
        <taxon>Agaricomycetes</taxon>
        <taxon>Agaricomycetidae</taxon>
        <taxon>Agaricales</taxon>
        <taxon>Marasmiineae</taxon>
        <taxon>Physalacriaceae</taxon>
        <taxon>Armillaria</taxon>
    </lineage>
</organism>
<dbReference type="EMBL" id="FUEG01000003">
    <property type="protein sequence ID" value="SJL00951.1"/>
    <property type="molecule type" value="Genomic_DNA"/>
</dbReference>
<dbReference type="Proteomes" id="UP000219338">
    <property type="component" value="Unassembled WGS sequence"/>
</dbReference>
<keyword evidence="2" id="KW-1185">Reference proteome</keyword>
<protein>
    <submittedName>
        <fullName evidence="1">Uncharacterized protein</fullName>
    </submittedName>
</protein>
<dbReference type="AlphaFoldDB" id="A0A284QWV8"/>
<proteinExistence type="predicted"/>
<dbReference type="OrthoDB" id="10328077at2759"/>
<evidence type="ECO:0000313" key="2">
    <source>
        <dbReference type="Proteomes" id="UP000219338"/>
    </source>
</evidence>
<gene>
    <name evidence="1" type="ORF">ARMOST_04264</name>
</gene>
<accession>A0A284QWV8</accession>